<dbReference type="InterPro" id="IPR015912">
    <property type="entry name" value="Phosphofructokinase_CS"/>
</dbReference>
<comment type="similarity">
    <text evidence="15">Belongs to the phosphofructokinase type A (PFKA) family. ATP-dependent PFK group I subfamily. Eukaryotic two domain clade "E" sub-subfamily.</text>
</comment>
<protein>
    <recommendedName>
        <fullName evidence="14">ATP-dependent 6-phosphofructokinase</fullName>
        <shortName evidence="14">ATP-PFK</shortName>
        <shortName evidence="14">Phosphofructokinase</shortName>
        <ecNumber evidence="14">2.7.1.11</ecNumber>
    </recommendedName>
    <alternativeName>
        <fullName evidence="14">Phosphohexokinase</fullName>
    </alternativeName>
</protein>
<feature type="binding site" description="in other chain" evidence="14">
    <location>
        <position position="305"/>
    </location>
    <ligand>
        <name>substrate</name>
        <note>ligand shared between dimeric partners</note>
    </ligand>
</feature>
<dbReference type="PANTHER" id="PTHR13697">
    <property type="entry name" value="PHOSPHOFRUCTOKINASE"/>
    <property type="match status" value="1"/>
</dbReference>
<feature type="binding site" evidence="14">
    <location>
        <begin position="158"/>
        <end position="161"/>
    </location>
    <ligand>
        <name>ATP</name>
        <dbReference type="ChEBI" id="CHEBI:30616"/>
    </ligand>
</feature>
<keyword evidence="11 14" id="KW-0460">Magnesium</keyword>
<evidence type="ECO:0000259" key="17">
    <source>
        <dbReference type="Pfam" id="PF00365"/>
    </source>
</evidence>
<feature type="binding site" evidence="14">
    <location>
        <position position="159"/>
    </location>
    <ligand>
        <name>Mg(2+)</name>
        <dbReference type="ChEBI" id="CHEBI:18420"/>
        <note>catalytic</note>
    </ligand>
</feature>
<comment type="cofactor">
    <cofactor evidence="1 14">
        <name>Mg(2+)</name>
        <dbReference type="ChEBI" id="CHEBI:18420"/>
    </cofactor>
</comment>
<feature type="region of interest" description="Disordered" evidence="16">
    <location>
        <begin position="747"/>
        <end position="772"/>
    </location>
</feature>
<evidence type="ECO:0000256" key="6">
    <source>
        <dbReference type="ARBA" id="ARBA00022679"/>
    </source>
</evidence>
<feature type="region of interest" description="Disordered" evidence="16">
    <location>
        <begin position="47"/>
        <end position="71"/>
    </location>
</feature>
<evidence type="ECO:0000256" key="9">
    <source>
        <dbReference type="ARBA" id="ARBA00022777"/>
    </source>
</evidence>
<dbReference type="GO" id="GO:0016208">
    <property type="term" value="F:AMP binding"/>
    <property type="evidence" value="ECO:0007669"/>
    <property type="project" value="TreeGrafter"/>
</dbReference>
<keyword evidence="12 14" id="KW-0324">Glycolysis</keyword>
<keyword evidence="9 14" id="KW-0418">Kinase</keyword>
<dbReference type="EMBL" id="MU167222">
    <property type="protein sequence ID" value="KAG0150141.1"/>
    <property type="molecule type" value="Genomic_DNA"/>
</dbReference>
<accession>A0A9P6TF08</accession>
<feature type="binding site" description="in other chain" evidence="14">
    <location>
        <position position="517"/>
    </location>
    <ligand>
        <name>beta-D-fructose 2,6-bisphosphate</name>
        <dbReference type="ChEBI" id="CHEBI:58579"/>
        <note>allosteric activator; ligand shared between dimeric partners</note>
    </ligand>
</feature>
<dbReference type="InterPro" id="IPR035966">
    <property type="entry name" value="PKF_sf"/>
</dbReference>
<comment type="caution">
    <text evidence="14">Lacks conserved residue(s) required for the propagation of feature annotation.</text>
</comment>
<keyword evidence="8 14" id="KW-0547">Nucleotide-binding</keyword>
<evidence type="ECO:0000256" key="13">
    <source>
        <dbReference type="ARBA" id="ARBA00048070"/>
    </source>
</evidence>
<dbReference type="PANTHER" id="PTHR13697:SF4">
    <property type="entry name" value="ATP-DEPENDENT 6-PHOSPHOFRUCTOKINASE"/>
    <property type="match status" value="1"/>
</dbReference>
<feature type="binding site" description="in other chain" evidence="14">
    <location>
        <begin position="248"/>
        <end position="250"/>
    </location>
    <ligand>
        <name>substrate</name>
        <note>ligand shared between dimeric partners</note>
    </ligand>
</feature>
<evidence type="ECO:0000313" key="18">
    <source>
        <dbReference type="EMBL" id="KAG0150141.1"/>
    </source>
</evidence>
<dbReference type="GO" id="GO:0042802">
    <property type="term" value="F:identical protein binding"/>
    <property type="evidence" value="ECO:0007669"/>
    <property type="project" value="TreeGrafter"/>
</dbReference>
<feature type="binding site" description="in other chain" evidence="14">
    <location>
        <begin position="339"/>
        <end position="342"/>
    </location>
    <ligand>
        <name>substrate</name>
        <note>ligand shared between dimeric partners</note>
    </ligand>
</feature>
<comment type="similarity">
    <text evidence="14">Belongs to the phosphofructokinase type A (PFKA) family. ATP-dependent PFK group I subfamily. Eukaryotic two domain clade 'E' sub-subfamily.</text>
</comment>
<feature type="binding site" evidence="14">
    <location>
        <position position="333"/>
    </location>
    <ligand>
        <name>substrate</name>
        <note>ligand shared between dimeric partners</note>
    </ligand>
</feature>
<dbReference type="PRINTS" id="PR00476">
    <property type="entry name" value="PHFRCTKINASE"/>
</dbReference>
<dbReference type="GO" id="GO:0061621">
    <property type="term" value="P:canonical glycolysis"/>
    <property type="evidence" value="ECO:0007669"/>
    <property type="project" value="TreeGrafter"/>
</dbReference>
<dbReference type="Pfam" id="PF00365">
    <property type="entry name" value="PFK"/>
    <property type="match status" value="2"/>
</dbReference>
<dbReference type="EC" id="2.7.1.11" evidence="14"/>
<feature type="binding site" evidence="14">
    <location>
        <position position="706"/>
    </location>
    <ligand>
        <name>beta-D-fructose 2,6-bisphosphate</name>
        <dbReference type="ChEBI" id="CHEBI:58579"/>
        <note>allosteric activator; ligand shared between dimeric partners</note>
    </ligand>
</feature>
<organism evidence="18 19">
    <name type="scientific">Cronartium quercuum f. sp. fusiforme G11</name>
    <dbReference type="NCBI Taxonomy" id="708437"/>
    <lineage>
        <taxon>Eukaryota</taxon>
        <taxon>Fungi</taxon>
        <taxon>Dikarya</taxon>
        <taxon>Basidiomycota</taxon>
        <taxon>Pucciniomycotina</taxon>
        <taxon>Pucciniomycetes</taxon>
        <taxon>Pucciniales</taxon>
        <taxon>Coleosporiaceae</taxon>
        <taxon>Cronartium</taxon>
    </lineage>
</organism>
<evidence type="ECO:0000256" key="15">
    <source>
        <dbReference type="PIRNR" id="PIRNR000533"/>
    </source>
</evidence>
<dbReference type="GO" id="GO:0006002">
    <property type="term" value="P:fructose 6-phosphate metabolic process"/>
    <property type="evidence" value="ECO:0007669"/>
    <property type="project" value="InterPro"/>
</dbReference>
<evidence type="ECO:0000256" key="5">
    <source>
        <dbReference type="ARBA" id="ARBA00022533"/>
    </source>
</evidence>
<evidence type="ECO:0000256" key="14">
    <source>
        <dbReference type="HAMAP-Rule" id="MF_03184"/>
    </source>
</evidence>
<dbReference type="FunFam" id="3.40.50.460:FF:000008">
    <property type="entry name" value="ATP-dependent 6-phosphofructokinase"/>
    <property type="match status" value="1"/>
</dbReference>
<evidence type="ECO:0000256" key="4">
    <source>
        <dbReference type="ARBA" id="ARBA00022490"/>
    </source>
</evidence>
<dbReference type="OrthoDB" id="537915at2759"/>
<dbReference type="GO" id="GO:0030388">
    <property type="term" value="P:fructose 1,6-bisphosphate metabolic process"/>
    <property type="evidence" value="ECO:0007669"/>
    <property type="project" value="TreeGrafter"/>
</dbReference>
<feature type="region of interest" description="N-terminal catalytic PFK domain 1" evidence="14">
    <location>
        <begin position="1"/>
        <end position="434"/>
    </location>
</feature>
<feature type="binding site" evidence="14">
    <location>
        <position position="241"/>
    </location>
    <ligand>
        <name>substrate</name>
        <note>ligand shared between dimeric partners</note>
    </ligand>
</feature>
<feature type="binding site" evidence="14">
    <location>
        <position position="11"/>
    </location>
    <ligand>
        <name>ATP</name>
        <dbReference type="ChEBI" id="CHEBI:30616"/>
    </ligand>
</feature>
<evidence type="ECO:0000256" key="16">
    <source>
        <dbReference type="SAM" id="MobiDB-lite"/>
    </source>
</evidence>
<evidence type="ECO:0000313" key="19">
    <source>
        <dbReference type="Proteomes" id="UP000886653"/>
    </source>
</evidence>
<dbReference type="PIRSF" id="PIRSF000533">
    <property type="entry name" value="ATP_PFK_euk"/>
    <property type="match status" value="1"/>
</dbReference>
<feature type="domain" description="Phosphofructokinase" evidence="17">
    <location>
        <begin position="448"/>
        <end position="738"/>
    </location>
</feature>
<comment type="pathway">
    <text evidence="3 14 15">Carbohydrate degradation; glycolysis; D-glyceraldehyde 3-phosphate and glycerone phosphate from D-glucose: step 3/4.</text>
</comment>
<gene>
    <name evidence="18" type="ORF">CROQUDRAFT_652860</name>
</gene>
<evidence type="ECO:0000256" key="11">
    <source>
        <dbReference type="ARBA" id="ARBA00022842"/>
    </source>
</evidence>
<dbReference type="GO" id="GO:0070095">
    <property type="term" value="F:fructose-6-phosphate binding"/>
    <property type="evidence" value="ECO:0007669"/>
    <property type="project" value="TreeGrafter"/>
</dbReference>
<feature type="binding site" description="in other chain" evidence="14">
    <location>
        <begin position="204"/>
        <end position="206"/>
    </location>
    <ligand>
        <name>substrate</name>
        <note>ligand shared between dimeric partners</note>
    </ligand>
</feature>
<keyword evidence="19" id="KW-1185">Reference proteome</keyword>
<dbReference type="GO" id="GO:0005524">
    <property type="term" value="F:ATP binding"/>
    <property type="evidence" value="ECO:0007669"/>
    <property type="project" value="UniProtKB-KW"/>
</dbReference>
<dbReference type="FunFam" id="3.40.50.460:FF:000007">
    <property type="entry name" value="ATP-dependent 6-phosphofructokinase"/>
    <property type="match status" value="1"/>
</dbReference>
<dbReference type="AlphaFoldDB" id="A0A9P6TF08"/>
<comment type="caution">
    <text evidence="18">The sequence shown here is derived from an EMBL/GenBank/DDBJ whole genome shotgun (WGS) entry which is preliminary data.</text>
</comment>
<dbReference type="PROSITE" id="PS00433">
    <property type="entry name" value="PHOSPHOFRUCTOKINASE"/>
    <property type="match status" value="2"/>
</dbReference>
<reference evidence="18" key="1">
    <citation type="submission" date="2013-11" db="EMBL/GenBank/DDBJ databases">
        <title>Genome sequence of the fusiform rust pathogen reveals effectors for host alternation and coevolution with pine.</title>
        <authorList>
            <consortium name="DOE Joint Genome Institute"/>
            <person name="Smith K."/>
            <person name="Pendleton A."/>
            <person name="Kubisiak T."/>
            <person name="Anderson C."/>
            <person name="Salamov A."/>
            <person name="Aerts A."/>
            <person name="Riley R."/>
            <person name="Clum A."/>
            <person name="Lindquist E."/>
            <person name="Ence D."/>
            <person name="Campbell M."/>
            <person name="Kronenberg Z."/>
            <person name="Feau N."/>
            <person name="Dhillon B."/>
            <person name="Hamelin R."/>
            <person name="Burleigh J."/>
            <person name="Smith J."/>
            <person name="Yandell M."/>
            <person name="Nelson C."/>
            <person name="Grigoriev I."/>
            <person name="Davis J."/>
        </authorList>
    </citation>
    <scope>NUCLEOTIDE SEQUENCE</scope>
    <source>
        <strain evidence="18">G11</strain>
    </source>
</reference>
<feature type="binding site" description="in other chain" evidence="14">
    <location>
        <begin position="620"/>
        <end position="622"/>
    </location>
    <ligand>
        <name>beta-D-fructose 2,6-bisphosphate</name>
        <dbReference type="ChEBI" id="CHEBI:58579"/>
        <note>allosteric activator; ligand shared between dimeric partners</note>
    </ligand>
</feature>
<keyword evidence="7 14" id="KW-0479">Metal-binding</keyword>
<dbReference type="GO" id="GO:0005945">
    <property type="term" value="C:6-phosphofructokinase complex"/>
    <property type="evidence" value="ECO:0007669"/>
    <property type="project" value="TreeGrafter"/>
</dbReference>
<feature type="binding site" evidence="14">
    <location>
        <position position="613"/>
    </location>
    <ligand>
        <name>beta-D-fructose 2,6-bisphosphate</name>
        <dbReference type="ChEBI" id="CHEBI:58579"/>
        <note>allosteric activator; ligand shared between dimeric partners</note>
    </ligand>
</feature>
<dbReference type="InterPro" id="IPR009161">
    <property type="entry name" value="6-Pfructokinase_euk"/>
</dbReference>
<dbReference type="GO" id="GO:0003872">
    <property type="term" value="F:6-phosphofructokinase activity"/>
    <property type="evidence" value="ECO:0007669"/>
    <property type="project" value="UniProtKB-UniRule"/>
</dbReference>
<comment type="activity regulation">
    <text evidence="14">Allosterically activated by ADP, AMP, or fructose 2,6-bisphosphate, and allosterically inhibited by ATP or citrate.</text>
</comment>
<keyword evidence="5 14" id="KW-0021">Allosteric enzyme</keyword>
<evidence type="ECO:0000256" key="7">
    <source>
        <dbReference type="ARBA" id="ARBA00022723"/>
    </source>
</evidence>
<feature type="region of interest" description="C-terminal regulatory PFK domain 2" evidence="14">
    <location>
        <begin position="448"/>
        <end position="826"/>
    </location>
</feature>
<feature type="binding site" evidence="14">
    <location>
        <begin position="128"/>
        <end position="129"/>
    </location>
    <ligand>
        <name>ATP</name>
        <dbReference type="ChEBI" id="CHEBI:30616"/>
    </ligand>
</feature>
<evidence type="ECO:0000256" key="1">
    <source>
        <dbReference type="ARBA" id="ARBA00001946"/>
    </source>
</evidence>
<evidence type="ECO:0000256" key="10">
    <source>
        <dbReference type="ARBA" id="ARBA00022840"/>
    </source>
</evidence>
<evidence type="ECO:0000256" key="8">
    <source>
        <dbReference type="ARBA" id="ARBA00022741"/>
    </source>
</evidence>
<proteinExistence type="inferred from homology"/>
<evidence type="ECO:0000256" key="2">
    <source>
        <dbReference type="ARBA" id="ARBA00004496"/>
    </source>
</evidence>
<evidence type="ECO:0000256" key="3">
    <source>
        <dbReference type="ARBA" id="ARBA00004679"/>
    </source>
</evidence>
<dbReference type="InterPro" id="IPR022953">
    <property type="entry name" value="ATP_PFK"/>
</dbReference>
<name>A0A9P6TF08_9BASI</name>
<dbReference type="HAMAP" id="MF_03184">
    <property type="entry name" value="Phosphofructokinase_I_E"/>
    <property type="match status" value="1"/>
</dbReference>
<keyword evidence="4 14" id="KW-0963">Cytoplasm</keyword>
<dbReference type="SUPFAM" id="SSF53784">
    <property type="entry name" value="Phosphofructokinase"/>
    <property type="match status" value="2"/>
</dbReference>
<feature type="binding site" description="in other chain" evidence="14">
    <location>
        <position position="680"/>
    </location>
    <ligand>
        <name>beta-D-fructose 2,6-bisphosphate</name>
        <dbReference type="ChEBI" id="CHEBI:58579"/>
        <note>allosteric activator; ligand shared between dimeric partners</note>
    </ligand>
</feature>
<evidence type="ECO:0000256" key="12">
    <source>
        <dbReference type="ARBA" id="ARBA00023152"/>
    </source>
</evidence>
<comment type="function">
    <text evidence="14">Catalyzes the phosphorylation of D-fructose 6-phosphate to fructose 1,6-bisphosphate by ATP, the first committing step of glycolysis.</text>
</comment>
<sequence>MTRIAVLTSGGDSAGMNAAVRSVVRMSISKKVEVYVIREGYEGLVRGNEDSNHSSAVPPLSGKLPYSSVSNRSDRPLSTNFIANYYGGDSFKEGEADSELKGHHIIRVGWDDVACFLGEGGTLIGTQRSMAFRELEGRRKAALNLIRHGITALIVCGGDGSLTGADKLRAEWPDHVKALLTSGEITAEEAKKYTHLIIVGLVGSIDNDMAMTDLTIGAQTALHRICESIDNISSTASSHSRAFVVEVMGRHCGWLALMAGMSSGADYVFIPEKPPAYDDWESELCEALRKHREVGKRKSIVIVAEGAIDKNLKPIKADYIASVLTDRLKLDTRVTTLGHTQRGGRPCAWDRILATLQGVEAVEAVLDLVKAGGKGESPLIGIHENQIMRVPLMKAVEMTQAVAKAIEAKDFKRAISLRDTEFRNSFNAFAATTRLDDRIMLPEAQRMRIGIMHIGAPAGGMNAATRTAVRYCLTRGHTPLAIHNGWPGLIEGHVEQLGWLKVDQWTTRGGSELGTNRKLPTSENLEEIAQRVRQYKFDGLLLIGGFEVLSSLVVLNEAKKTYRELAIPTVHLPATISNNVPVTDWSLGSDTSINVLVDACDSIRQSASASRNRVFVVETQGGESGYIALLGGLAAGANVVYTPEKPITLTQLSADVDFLKKRFKADPKGKSQGRLLVRSEKSSSTYTNEVITKILTEEGFGLFDARQVSLGHVLQGGVPSPRDRTRAVGLSIKCVQFLERHCTKVVGSEPMSPPGRNTDAPAVEKSTAETEEEVGTIVITGSQIRIATLKEMVEGADLKKRRGKGAWWWELRRVVDIMSGRLQNEF</sequence>
<feature type="binding site" description="in other chain" evidence="14">
    <location>
        <begin position="575"/>
        <end position="579"/>
    </location>
    <ligand>
        <name>beta-D-fructose 2,6-bisphosphate</name>
        <dbReference type="ChEBI" id="CHEBI:58579"/>
        <note>allosteric activator; ligand shared between dimeric partners</note>
    </ligand>
</feature>
<feature type="active site" description="Proton acceptor" evidence="14">
    <location>
        <position position="206"/>
    </location>
</feature>
<keyword evidence="6 14" id="KW-0808">Transferase</keyword>
<comment type="catalytic activity">
    <reaction evidence="13 14 15">
        <text>beta-D-fructose 6-phosphate + ATP = beta-D-fructose 1,6-bisphosphate + ADP + H(+)</text>
        <dbReference type="Rhea" id="RHEA:16109"/>
        <dbReference type="ChEBI" id="CHEBI:15378"/>
        <dbReference type="ChEBI" id="CHEBI:30616"/>
        <dbReference type="ChEBI" id="CHEBI:32966"/>
        <dbReference type="ChEBI" id="CHEBI:57634"/>
        <dbReference type="ChEBI" id="CHEBI:456216"/>
        <dbReference type="EC" id="2.7.1.11"/>
    </reaction>
</comment>
<feature type="binding site" description="in other chain" evidence="14">
    <location>
        <position position="801"/>
    </location>
    <ligand>
        <name>beta-D-fructose 2,6-bisphosphate</name>
        <dbReference type="ChEBI" id="CHEBI:58579"/>
        <note>allosteric activator; ligand shared between dimeric partners</note>
    </ligand>
</feature>
<dbReference type="GO" id="GO:0005739">
    <property type="term" value="C:mitochondrion"/>
    <property type="evidence" value="ECO:0007669"/>
    <property type="project" value="TreeGrafter"/>
</dbReference>
<dbReference type="Proteomes" id="UP000886653">
    <property type="component" value="Unassembled WGS sequence"/>
</dbReference>
<dbReference type="GO" id="GO:0048029">
    <property type="term" value="F:monosaccharide binding"/>
    <property type="evidence" value="ECO:0007669"/>
    <property type="project" value="TreeGrafter"/>
</dbReference>
<comment type="subunit">
    <text evidence="14">Homotetramer.</text>
</comment>
<feature type="domain" description="Phosphofructokinase" evidence="17">
    <location>
        <begin position="3"/>
        <end position="365"/>
    </location>
</feature>
<dbReference type="InterPro" id="IPR000023">
    <property type="entry name" value="Phosphofructokinase_dom"/>
</dbReference>
<comment type="subcellular location">
    <subcellularLocation>
        <location evidence="2 14">Cytoplasm</location>
    </subcellularLocation>
</comment>
<dbReference type="Gene3D" id="3.40.50.450">
    <property type="match status" value="3"/>
</dbReference>
<dbReference type="NCBIfam" id="TIGR02478">
    <property type="entry name" value="6PF1K_euk"/>
    <property type="match status" value="1"/>
</dbReference>
<dbReference type="GO" id="GO:0046872">
    <property type="term" value="F:metal ion binding"/>
    <property type="evidence" value="ECO:0007669"/>
    <property type="project" value="UniProtKB-KW"/>
</dbReference>
<keyword evidence="10 14" id="KW-0067">ATP-binding</keyword>
<dbReference type="Gene3D" id="3.40.50.460">
    <property type="entry name" value="Phosphofructokinase domain"/>
    <property type="match status" value="2"/>
</dbReference>